<dbReference type="Gene3D" id="1.10.443.10">
    <property type="entry name" value="Intergrase catalytic core"/>
    <property type="match status" value="1"/>
</dbReference>
<dbReference type="SUPFAM" id="SSF56349">
    <property type="entry name" value="DNA breaking-rejoining enzymes"/>
    <property type="match status" value="1"/>
</dbReference>
<protein>
    <submittedName>
        <fullName evidence="8">Integrase</fullName>
    </submittedName>
</protein>
<dbReference type="GO" id="GO:0003677">
    <property type="term" value="F:DNA binding"/>
    <property type="evidence" value="ECO:0007669"/>
    <property type="project" value="UniProtKB-UniRule"/>
</dbReference>
<dbReference type="GeneID" id="60061208"/>
<sequence length="319" mass="37605">MMKSDMSYCRKTAVEQVISDFLFHCQYEKNLNEKTIYAYRSDLYMFNRYIHELYPSVVFEQVSKDMLKTYLQHISTYKPKTVKRKLASLKALFNYYDFEHDDFLNPFRKLRIRFKEPYVLPTVMTCNEVKEILKYLYKLRADNPDTGGYAYKAQTRDIAVVELLFATGIRVSELCELSCDAVDLKQATIKVFGKGSKERVIQICSVEVLKILRQYQRLFAPSKCFFINRLGNRLSSQSVRLLIKRCREEIGIGKKITPHTFRHTFATLLLEEDVDIKYIQNLLGHSSITTTQIYTHVNMNKQKKILSSKHPRKKMEMEE</sequence>
<keyword evidence="2" id="KW-0229">DNA integration</keyword>
<dbReference type="AlphaFoldDB" id="A0A3E4UQH4"/>
<evidence type="ECO:0000313" key="9">
    <source>
        <dbReference type="Proteomes" id="UP000261223"/>
    </source>
</evidence>
<evidence type="ECO:0000256" key="3">
    <source>
        <dbReference type="ARBA" id="ARBA00023125"/>
    </source>
</evidence>
<dbReference type="GO" id="GO:0015074">
    <property type="term" value="P:DNA integration"/>
    <property type="evidence" value="ECO:0007669"/>
    <property type="project" value="UniProtKB-KW"/>
</dbReference>
<evidence type="ECO:0000256" key="5">
    <source>
        <dbReference type="PROSITE-ProRule" id="PRU01248"/>
    </source>
</evidence>
<evidence type="ECO:0000259" key="6">
    <source>
        <dbReference type="PROSITE" id="PS51898"/>
    </source>
</evidence>
<evidence type="ECO:0000256" key="1">
    <source>
        <dbReference type="ARBA" id="ARBA00008857"/>
    </source>
</evidence>
<keyword evidence="4" id="KW-0233">DNA recombination</keyword>
<gene>
    <name evidence="8" type="ORF">DXC34_07090</name>
</gene>
<organism evidence="8 9">
    <name type="scientific">Bacteroides stercoris</name>
    <dbReference type="NCBI Taxonomy" id="46506"/>
    <lineage>
        <taxon>Bacteria</taxon>
        <taxon>Pseudomonadati</taxon>
        <taxon>Bacteroidota</taxon>
        <taxon>Bacteroidia</taxon>
        <taxon>Bacteroidales</taxon>
        <taxon>Bacteroidaceae</taxon>
        <taxon>Bacteroides</taxon>
    </lineage>
</organism>
<dbReference type="Pfam" id="PF00589">
    <property type="entry name" value="Phage_integrase"/>
    <property type="match status" value="1"/>
</dbReference>
<dbReference type="GO" id="GO:0006310">
    <property type="term" value="P:DNA recombination"/>
    <property type="evidence" value="ECO:0007669"/>
    <property type="project" value="UniProtKB-KW"/>
</dbReference>
<dbReference type="InterPro" id="IPR044068">
    <property type="entry name" value="CB"/>
</dbReference>
<dbReference type="RefSeq" id="WP_005942649.1">
    <property type="nucleotide sequence ID" value="NZ_QSSV01000007.1"/>
</dbReference>
<keyword evidence="3 5" id="KW-0238">DNA-binding</keyword>
<dbReference type="InterPro" id="IPR011010">
    <property type="entry name" value="DNA_brk_join_enz"/>
</dbReference>
<dbReference type="Proteomes" id="UP000261223">
    <property type="component" value="Unassembled WGS sequence"/>
</dbReference>
<evidence type="ECO:0000313" key="8">
    <source>
        <dbReference type="EMBL" id="RGM14031.1"/>
    </source>
</evidence>
<comment type="caution">
    <text evidence="8">The sequence shown here is derived from an EMBL/GenBank/DDBJ whole genome shotgun (WGS) entry which is preliminary data.</text>
</comment>
<dbReference type="PANTHER" id="PTHR30349:SF41">
    <property type="entry name" value="INTEGRASE_RECOMBINASE PROTEIN MJ0367-RELATED"/>
    <property type="match status" value="1"/>
</dbReference>
<dbReference type="Gene3D" id="1.10.150.130">
    <property type="match status" value="1"/>
</dbReference>
<dbReference type="InterPro" id="IPR013762">
    <property type="entry name" value="Integrase-like_cat_sf"/>
</dbReference>
<comment type="similarity">
    <text evidence="1">Belongs to the 'phage' integrase family.</text>
</comment>
<dbReference type="InterPro" id="IPR010998">
    <property type="entry name" value="Integrase_recombinase_N"/>
</dbReference>
<dbReference type="InterPro" id="IPR002104">
    <property type="entry name" value="Integrase_catalytic"/>
</dbReference>
<dbReference type="InterPro" id="IPR050090">
    <property type="entry name" value="Tyrosine_recombinase_XerCD"/>
</dbReference>
<dbReference type="PROSITE" id="PS51898">
    <property type="entry name" value="TYR_RECOMBINASE"/>
    <property type="match status" value="1"/>
</dbReference>
<evidence type="ECO:0000259" key="7">
    <source>
        <dbReference type="PROSITE" id="PS51900"/>
    </source>
</evidence>
<dbReference type="PROSITE" id="PS51900">
    <property type="entry name" value="CB"/>
    <property type="match status" value="1"/>
</dbReference>
<proteinExistence type="inferred from homology"/>
<dbReference type="Pfam" id="PF02899">
    <property type="entry name" value="Phage_int_SAM_1"/>
    <property type="match status" value="1"/>
</dbReference>
<dbReference type="InterPro" id="IPR004107">
    <property type="entry name" value="Integrase_SAM-like_N"/>
</dbReference>
<name>A0A3E4UQH4_BACSE</name>
<dbReference type="EMBL" id="QSSV01000007">
    <property type="protein sequence ID" value="RGM14031.1"/>
    <property type="molecule type" value="Genomic_DNA"/>
</dbReference>
<feature type="domain" description="Core-binding (CB)" evidence="7">
    <location>
        <begin position="12"/>
        <end position="97"/>
    </location>
</feature>
<evidence type="ECO:0000256" key="4">
    <source>
        <dbReference type="ARBA" id="ARBA00023172"/>
    </source>
</evidence>
<accession>A0A3E4UQH4</accession>
<feature type="domain" description="Tyr recombinase" evidence="6">
    <location>
        <begin position="119"/>
        <end position="307"/>
    </location>
</feature>
<reference evidence="8 9" key="1">
    <citation type="submission" date="2018-08" db="EMBL/GenBank/DDBJ databases">
        <title>A genome reference for cultivated species of the human gut microbiota.</title>
        <authorList>
            <person name="Zou Y."/>
            <person name="Xue W."/>
            <person name="Luo G."/>
        </authorList>
    </citation>
    <scope>NUCLEOTIDE SEQUENCE [LARGE SCALE GENOMIC DNA]</scope>
    <source>
        <strain evidence="8 9">TF03-6</strain>
    </source>
</reference>
<evidence type="ECO:0000256" key="2">
    <source>
        <dbReference type="ARBA" id="ARBA00022908"/>
    </source>
</evidence>
<dbReference type="PANTHER" id="PTHR30349">
    <property type="entry name" value="PHAGE INTEGRASE-RELATED"/>
    <property type="match status" value="1"/>
</dbReference>